<evidence type="ECO:0000313" key="1">
    <source>
        <dbReference type="EMBL" id="ABR39763.1"/>
    </source>
</evidence>
<accession>A6L249</accession>
<sequence>MKIEQLLYGYDDGHTLLTGSILINSAADSARLAMLSDWSGYRTTDDDDSYLTAFPLVDSPYYVVAKSWYAYEMERPGCVWTQVFLINLSEIDNQFDFRSLLIFFQRPKKGTYNLYSQTLDIDINKSVYKAPMPKFTDDVSLLFIYNTLLNANGCFGIKVERQSLENQLFVLNLMQYLPVGLLWKLSFSTGSDAYRQLDKETLLTMQFVQQDNAVSLISPPWTKDISKDNFPQSIQFMCNACKEGNAELARMIRVFADDISDSVEKFKAFACLMKYLYGGASKSRSIDSYTDILSILIKNFPNEKEGSLLKLNFLSQRIVSLYCSETEFLYEICTLSNLKPFSKDEFDYEKRIDLLAQKEPLDFINLLVRISETDMINEAGQYAMNNSFRKIDYQTLTDFAERNWRSFVNIATLNPEYMNRGDWIDYPKDRFNDMMACFVIMDKSGFYNWNKLLIRVLFDRIMLSRQIAEELFLRADNAAKIILDFLNKENAKPIDGTLTKKACENIDLLLSWLSQQKTCSDLIEQILVDNIIPASQIVRQYSSDLWQCLVVKDTKHKSIDYYLFLFELAFQWQDNNALLYLEHSFYHIHEALRYSSAKVWDAVYIHAESLPFWQEWDKCKKLRKGVVKYLKRSGYNRSILTNFTPDEDLNQQLLKIWNN</sequence>
<dbReference type="EMBL" id="CP000139">
    <property type="protein sequence ID" value="ABR39763.1"/>
    <property type="molecule type" value="Genomic_DNA"/>
</dbReference>
<organism evidence="1 2">
    <name type="scientific">Phocaeicola vulgatus (strain ATCC 8482 / DSM 1447 / JCM 5826 / CCUG 4940 / NBRC 14291 / NCTC 11154)</name>
    <name type="common">Bacteroides vulgatus</name>
    <dbReference type="NCBI Taxonomy" id="435590"/>
    <lineage>
        <taxon>Bacteria</taxon>
        <taxon>Pseudomonadati</taxon>
        <taxon>Bacteroidota</taxon>
        <taxon>Bacteroidia</taxon>
        <taxon>Bacteroidales</taxon>
        <taxon>Bacteroidaceae</taxon>
        <taxon>Phocaeicola</taxon>
    </lineage>
</organism>
<dbReference type="HOGENOM" id="CLU_431313_0_0_10"/>
<name>A6L249_PHOV8</name>
<dbReference type="PATRIC" id="fig|435590.9.peg.2172"/>
<dbReference type="PaxDb" id="435590-BVU_2102"/>
<dbReference type="BioCyc" id="BVUL435590:G1G59-2194-MONOMER"/>
<dbReference type="KEGG" id="bvu:BVU_2102"/>
<evidence type="ECO:0000313" key="2">
    <source>
        <dbReference type="Proteomes" id="UP000002861"/>
    </source>
</evidence>
<gene>
    <name evidence="1" type="ordered locus">BVU_2102</name>
</gene>
<dbReference type="Proteomes" id="UP000002861">
    <property type="component" value="Chromosome"/>
</dbReference>
<dbReference type="GeneID" id="5303066"/>
<proteinExistence type="predicted"/>
<dbReference type="STRING" id="435590.BVU_2102"/>
<dbReference type="Pfam" id="PF20012">
    <property type="entry name" value="GAP1-N1"/>
    <property type="match status" value="1"/>
</dbReference>
<reference evidence="1 2" key="1">
    <citation type="journal article" date="2007" name="PLoS Biol.">
        <title>Evolution of symbiotic bacteria in the distal human intestine.</title>
        <authorList>
            <person name="Xu J."/>
            <person name="Mahowald M.A."/>
            <person name="Ley R.E."/>
            <person name="Lozupone C.A."/>
            <person name="Hamady M."/>
            <person name="Martens E.C."/>
            <person name="Henrissat B."/>
            <person name="Coutinho P.M."/>
            <person name="Minx P."/>
            <person name="Latreille P."/>
            <person name="Cordum H."/>
            <person name="Van Brunt A."/>
            <person name="Kim K."/>
            <person name="Fulton R.S."/>
            <person name="Fulton L.A."/>
            <person name="Clifton S.W."/>
            <person name="Wilson R.K."/>
            <person name="Knight R.D."/>
            <person name="Gordon J.I."/>
        </authorList>
    </citation>
    <scope>NUCLEOTIDE SEQUENCE [LARGE SCALE GENOMIC DNA]</scope>
    <source>
        <strain evidence="2">ATCC 8482 / DSM 1447 / JCM 5826 / CCUG 4940 / NBRC 14291 / NCTC 11154</strain>
    </source>
</reference>
<dbReference type="eggNOG" id="ENOG5033IPR">
    <property type="taxonomic scope" value="Bacteria"/>
</dbReference>
<dbReference type="RefSeq" id="WP_011965441.1">
    <property type="nucleotide sequence ID" value="NC_009614.1"/>
</dbReference>
<protein>
    <submittedName>
        <fullName evidence="1">Uncharacterized protein</fullName>
    </submittedName>
</protein>
<dbReference type="AlphaFoldDB" id="A6L249"/>